<comment type="caution">
    <text evidence="2">The sequence shown here is derived from an EMBL/GenBank/DDBJ whole genome shotgun (WGS) entry which is preliminary data.</text>
</comment>
<dbReference type="EMBL" id="JAKOGI010003411">
    <property type="protein sequence ID" value="KAJ8420464.1"/>
    <property type="molecule type" value="Genomic_DNA"/>
</dbReference>
<accession>A0A9Q1GXC6</accession>
<protein>
    <submittedName>
        <fullName evidence="2">Uncharacterized protein</fullName>
    </submittedName>
</protein>
<gene>
    <name evidence="1" type="ORF">Cgig2_010850</name>
    <name evidence="2" type="ORF">Cgig2_031989</name>
</gene>
<proteinExistence type="predicted"/>
<keyword evidence="3" id="KW-1185">Reference proteome</keyword>
<evidence type="ECO:0000313" key="2">
    <source>
        <dbReference type="EMBL" id="KAJ8426248.1"/>
    </source>
</evidence>
<evidence type="ECO:0000313" key="1">
    <source>
        <dbReference type="EMBL" id="KAJ8420464.1"/>
    </source>
</evidence>
<organism evidence="2 3">
    <name type="scientific">Carnegiea gigantea</name>
    <dbReference type="NCBI Taxonomy" id="171969"/>
    <lineage>
        <taxon>Eukaryota</taxon>
        <taxon>Viridiplantae</taxon>
        <taxon>Streptophyta</taxon>
        <taxon>Embryophyta</taxon>
        <taxon>Tracheophyta</taxon>
        <taxon>Spermatophyta</taxon>
        <taxon>Magnoliopsida</taxon>
        <taxon>eudicotyledons</taxon>
        <taxon>Gunneridae</taxon>
        <taxon>Pentapetalae</taxon>
        <taxon>Caryophyllales</taxon>
        <taxon>Cactineae</taxon>
        <taxon>Cactaceae</taxon>
        <taxon>Cactoideae</taxon>
        <taxon>Echinocereeae</taxon>
        <taxon>Carnegiea</taxon>
    </lineage>
</organism>
<dbReference type="AlphaFoldDB" id="A0A9Q1GXC6"/>
<dbReference type="Proteomes" id="UP001153076">
    <property type="component" value="Unassembled WGS sequence"/>
</dbReference>
<sequence length="213" mass="24276">MRLRSLGCCMGRGFGSWKWPSLNCTRELLSRGSGCSVTESMRPGFVRVVREKVQGLVVKGKLQVGERLMVQNDGERESLLSPFTRGAFRDPIIIMAFPPTYSTREMANYVTEIFTWRRRSASRLPRPLPGDFKVLCPHFSLAEAEVAAAESGLLEIVKVTFYAMLLNNMLELRVVHEYTVEKMRSVLVDLGWPAFEAWMRIMDLVIRGAQLYH</sequence>
<evidence type="ECO:0000313" key="3">
    <source>
        <dbReference type="Proteomes" id="UP001153076"/>
    </source>
</evidence>
<name>A0A9Q1GXC6_9CARY</name>
<dbReference type="EMBL" id="JAKOGI010001325">
    <property type="protein sequence ID" value="KAJ8426248.1"/>
    <property type="molecule type" value="Genomic_DNA"/>
</dbReference>
<reference evidence="2" key="1">
    <citation type="submission" date="2022-04" db="EMBL/GenBank/DDBJ databases">
        <title>Carnegiea gigantea Genome sequencing and assembly v2.</title>
        <authorList>
            <person name="Copetti D."/>
            <person name="Sanderson M.J."/>
            <person name="Burquez A."/>
            <person name="Wojciechowski M.F."/>
        </authorList>
    </citation>
    <scope>NUCLEOTIDE SEQUENCE</scope>
    <source>
        <strain evidence="2">SGP5-SGP5p</strain>
        <tissue evidence="2">Aerial part</tissue>
    </source>
</reference>